<dbReference type="Proteomes" id="UP000192140">
    <property type="component" value="Unassembled WGS sequence"/>
</dbReference>
<feature type="transmembrane region" description="Helical" evidence="1">
    <location>
        <begin position="51"/>
        <end position="72"/>
    </location>
</feature>
<name>A0A1S7TYA7_9HYPH</name>
<evidence type="ECO:0000313" key="3">
    <source>
        <dbReference type="EMBL" id="CVI59579.1"/>
    </source>
</evidence>
<dbReference type="EMBL" id="FCNP01000033">
    <property type="protein sequence ID" value="CVI59579.1"/>
    <property type="molecule type" value="Genomic_DNA"/>
</dbReference>
<keyword evidence="4" id="KW-1185">Reference proteome</keyword>
<feature type="signal peptide" evidence="2">
    <location>
        <begin position="1"/>
        <end position="27"/>
    </location>
</feature>
<dbReference type="AlphaFoldDB" id="A0A1S7TYA7"/>
<evidence type="ECO:0000256" key="2">
    <source>
        <dbReference type="SAM" id="SignalP"/>
    </source>
</evidence>
<gene>
    <name evidence="3" type="ORF">AGR7A_Lc120599</name>
</gene>
<keyword evidence="2" id="KW-0732">Signal</keyword>
<feature type="chain" id="PRO_5012774693" evidence="2">
    <location>
        <begin position="28"/>
        <end position="163"/>
    </location>
</feature>
<reference evidence="3" key="1">
    <citation type="submission" date="2016-01" db="EMBL/GenBank/DDBJ databases">
        <authorList>
            <person name="Regsiter A."/>
            <person name="william w."/>
        </authorList>
    </citation>
    <scope>NUCLEOTIDE SEQUENCE</scope>
    <source>
        <strain evidence="3">NCPPB 1641</strain>
    </source>
</reference>
<keyword evidence="1" id="KW-0472">Membrane</keyword>
<sequence length="163" mass="17445">MRLIYWIIALALALVCLVAFFFAPAWAQDTAPVIAPSSIWYDLWTIVQPVIVLLVSTIGPALVTWLSVRLIALLKISDEKQRVEIEAGLRAALHESAINALKYAVTKTGLPLSAAGVPGQVLGVASAYVMQKNPEALKKLGVNASALQDIIMSKVPDVAKAVT</sequence>
<keyword evidence="1" id="KW-0812">Transmembrane</keyword>
<accession>A0A1S7TYA7</accession>
<protein>
    <submittedName>
        <fullName evidence="3">Uncharacterized protein</fullName>
    </submittedName>
</protein>
<evidence type="ECO:0000313" key="4">
    <source>
        <dbReference type="Proteomes" id="UP000192140"/>
    </source>
</evidence>
<proteinExistence type="predicted"/>
<keyword evidence="1" id="KW-1133">Transmembrane helix</keyword>
<comment type="caution">
    <text evidence="3">The sequence shown here is derived from an EMBL/GenBank/DDBJ whole genome shotgun (WGS) entry which is preliminary data.</text>
</comment>
<dbReference type="RefSeq" id="WP_080854323.1">
    <property type="nucleotide sequence ID" value="NZ_LT009776.1"/>
</dbReference>
<evidence type="ECO:0000256" key="1">
    <source>
        <dbReference type="SAM" id="Phobius"/>
    </source>
</evidence>
<organism evidence="3 4">
    <name type="scientific">Agrobacterium deltaense NCPPB 1641</name>
    <dbReference type="NCBI Taxonomy" id="1183425"/>
    <lineage>
        <taxon>Bacteria</taxon>
        <taxon>Pseudomonadati</taxon>
        <taxon>Pseudomonadota</taxon>
        <taxon>Alphaproteobacteria</taxon>
        <taxon>Hyphomicrobiales</taxon>
        <taxon>Rhizobiaceae</taxon>
        <taxon>Rhizobium/Agrobacterium group</taxon>
        <taxon>Agrobacterium</taxon>
    </lineage>
</organism>